<accession>A0AAX4KHH4</accession>
<evidence type="ECO:0000313" key="2">
    <source>
        <dbReference type="EMBL" id="WWD05137.1"/>
    </source>
</evidence>
<sequence length="125" mass="14516">MSSSSSTTIATGDGPLETNHCNRSCRRSHCHSDVNAPQSHELIFPILKPDGSIWKYVSWMDIARFIKGKIPEEVTQDEVMFRDREGHWIMMYADEKAEKAKKYLENNGLDVKEELRKEQKKMERS</sequence>
<gene>
    <name evidence="2" type="ORF">V865_003209</name>
</gene>
<evidence type="ECO:0000313" key="3">
    <source>
        <dbReference type="Proteomes" id="UP001358614"/>
    </source>
</evidence>
<reference evidence="2 3" key="1">
    <citation type="submission" date="2024-01" db="EMBL/GenBank/DDBJ databases">
        <title>Comparative genomics of Cryptococcus and Kwoniella reveals pathogenesis evolution and contrasting modes of karyotype evolution via chromosome fusion or intercentromeric recombination.</title>
        <authorList>
            <person name="Coelho M.A."/>
            <person name="David-Palma M."/>
            <person name="Shea T."/>
            <person name="Bowers K."/>
            <person name="McGinley-Smith S."/>
            <person name="Mohammad A.W."/>
            <person name="Gnirke A."/>
            <person name="Yurkov A.M."/>
            <person name="Nowrousian M."/>
            <person name="Sun S."/>
            <person name="Cuomo C.A."/>
            <person name="Heitman J."/>
        </authorList>
    </citation>
    <scope>NUCLEOTIDE SEQUENCE [LARGE SCALE GENOMIC DNA]</scope>
    <source>
        <strain evidence="2 3">PYCC6329</strain>
    </source>
</reference>
<name>A0AAX4KHH4_9TREE</name>
<keyword evidence="3" id="KW-1185">Reference proteome</keyword>
<dbReference type="EMBL" id="CP144089">
    <property type="protein sequence ID" value="WWD05137.1"/>
    <property type="molecule type" value="Genomic_DNA"/>
</dbReference>
<evidence type="ECO:0000256" key="1">
    <source>
        <dbReference type="SAM" id="MobiDB-lite"/>
    </source>
</evidence>
<dbReference type="Proteomes" id="UP001358614">
    <property type="component" value="Chromosome 1"/>
</dbReference>
<proteinExistence type="predicted"/>
<dbReference type="GeneID" id="91102013"/>
<organism evidence="2 3">
    <name type="scientific">Kwoniella europaea PYCC6329</name>
    <dbReference type="NCBI Taxonomy" id="1423913"/>
    <lineage>
        <taxon>Eukaryota</taxon>
        <taxon>Fungi</taxon>
        <taxon>Dikarya</taxon>
        <taxon>Basidiomycota</taxon>
        <taxon>Agaricomycotina</taxon>
        <taxon>Tremellomycetes</taxon>
        <taxon>Tremellales</taxon>
        <taxon>Cryptococcaceae</taxon>
        <taxon>Kwoniella</taxon>
    </lineage>
</organism>
<protein>
    <submittedName>
        <fullName evidence="2">Uncharacterized protein</fullName>
    </submittedName>
</protein>
<feature type="region of interest" description="Disordered" evidence="1">
    <location>
        <begin position="1"/>
        <end position="33"/>
    </location>
</feature>
<dbReference type="AlphaFoldDB" id="A0AAX4KHH4"/>
<dbReference type="KEGG" id="ker:91102013"/>
<dbReference type="RefSeq" id="XP_066083104.1">
    <property type="nucleotide sequence ID" value="XM_066227007.1"/>
</dbReference>
<feature type="compositionally biased region" description="Polar residues" evidence="1">
    <location>
        <begin position="1"/>
        <end position="10"/>
    </location>
</feature>